<protein>
    <recommendedName>
        <fullName evidence="1">DDE-1 domain-containing protein</fullName>
    </recommendedName>
</protein>
<evidence type="ECO:0000313" key="3">
    <source>
        <dbReference type="Proteomes" id="UP000327044"/>
    </source>
</evidence>
<dbReference type="EMBL" id="VVIM01001386">
    <property type="protein sequence ID" value="KAB0790382.1"/>
    <property type="molecule type" value="Genomic_DNA"/>
</dbReference>
<sequence length="270" mass="30644">MTQDIFKHWFFKQFVPEVTAFLKSTGLPVKAVLILDNAPSHPSADELKTPNGAIFTMFMPPNVTPLIQPMDQNVLRLTKLYYRKSLLSSVVSKGEGVAEALKTITLKDAIIHLHKAWWKLDPLMITKCWNPILGKNEDQDNIPLATLRKTWTNETEKLNNDTICLLEAIEPAEYTQQDVEEWNKDVIDNDGLESEDSADSENSDCEVISTEEKKISHVEVLEALKAVSQWSIQNLVDVSDMVALKKIEEKAVMLNITQNKIQTKITSYFK</sequence>
<feature type="domain" description="DDE-1" evidence="1">
    <location>
        <begin position="1"/>
        <end position="129"/>
    </location>
</feature>
<dbReference type="InterPro" id="IPR050863">
    <property type="entry name" value="CenT-Element_Derived"/>
</dbReference>
<gene>
    <name evidence="2" type="ORF">PPYR_15246</name>
</gene>
<dbReference type="Pfam" id="PF03184">
    <property type="entry name" value="DDE_1"/>
    <property type="match status" value="1"/>
</dbReference>
<organism evidence="2 3">
    <name type="scientific">Photinus pyralis</name>
    <name type="common">Common eastern firefly</name>
    <name type="synonym">Lampyris pyralis</name>
    <dbReference type="NCBI Taxonomy" id="7054"/>
    <lineage>
        <taxon>Eukaryota</taxon>
        <taxon>Metazoa</taxon>
        <taxon>Ecdysozoa</taxon>
        <taxon>Arthropoda</taxon>
        <taxon>Hexapoda</taxon>
        <taxon>Insecta</taxon>
        <taxon>Pterygota</taxon>
        <taxon>Neoptera</taxon>
        <taxon>Endopterygota</taxon>
        <taxon>Coleoptera</taxon>
        <taxon>Polyphaga</taxon>
        <taxon>Elateriformia</taxon>
        <taxon>Elateroidea</taxon>
        <taxon>Lampyridae</taxon>
        <taxon>Lampyrinae</taxon>
        <taxon>Photinus</taxon>
    </lineage>
</organism>
<reference evidence="2 3" key="1">
    <citation type="journal article" date="2018" name="Elife">
        <title>Firefly genomes illuminate parallel origins of bioluminescence in beetles.</title>
        <authorList>
            <person name="Fallon T.R."/>
            <person name="Lower S.E."/>
            <person name="Chang C.H."/>
            <person name="Bessho-Uehara M."/>
            <person name="Martin G.J."/>
            <person name="Bewick A.J."/>
            <person name="Behringer M."/>
            <person name="Debat H.J."/>
            <person name="Wong I."/>
            <person name="Day J.C."/>
            <person name="Suvorov A."/>
            <person name="Silva C.J."/>
            <person name="Stanger-Hall K.F."/>
            <person name="Hall D.W."/>
            <person name="Schmitz R.J."/>
            <person name="Nelson D.R."/>
            <person name="Lewis S.M."/>
            <person name="Shigenobu S."/>
            <person name="Bybee S.M."/>
            <person name="Larracuente A.M."/>
            <person name="Oba Y."/>
            <person name="Weng J.K."/>
        </authorList>
    </citation>
    <scope>NUCLEOTIDE SEQUENCE [LARGE SCALE GENOMIC DNA]</scope>
    <source>
        <strain evidence="2">1611_PpyrPB1</strain>
        <tissue evidence="2">Whole body</tissue>
    </source>
</reference>
<evidence type="ECO:0000259" key="1">
    <source>
        <dbReference type="Pfam" id="PF03184"/>
    </source>
</evidence>
<accession>A0A5N3ZZ92</accession>
<proteinExistence type="predicted"/>
<dbReference type="AlphaFoldDB" id="A0A5N3ZZ92"/>
<dbReference type="PANTHER" id="PTHR19303:SF16">
    <property type="entry name" value="JERKY PROTEIN HOMOLOG-LIKE"/>
    <property type="match status" value="1"/>
</dbReference>
<dbReference type="FunCoup" id="A0A5N3ZZ92">
    <property type="interactions" value="124"/>
</dbReference>
<dbReference type="GO" id="GO:0003677">
    <property type="term" value="F:DNA binding"/>
    <property type="evidence" value="ECO:0007669"/>
    <property type="project" value="TreeGrafter"/>
</dbReference>
<keyword evidence="3" id="KW-1185">Reference proteome</keyword>
<dbReference type="Proteomes" id="UP000327044">
    <property type="component" value="Unassembled WGS sequence"/>
</dbReference>
<dbReference type="OrthoDB" id="6749896at2759"/>
<dbReference type="InterPro" id="IPR004875">
    <property type="entry name" value="DDE_SF_endonuclease_dom"/>
</dbReference>
<name>A0A5N3ZZ92_PHOPY</name>
<evidence type="ECO:0000313" key="2">
    <source>
        <dbReference type="EMBL" id="KAB0790382.1"/>
    </source>
</evidence>
<dbReference type="GO" id="GO:0005634">
    <property type="term" value="C:nucleus"/>
    <property type="evidence" value="ECO:0007669"/>
    <property type="project" value="TreeGrafter"/>
</dbReference>
<comment type="caution">
    <text evidence="2">The sequence shown here is derived from an EMBL/GenBank/DDBJ whole genome shotgun (WGS) entry which is preliminary data.</text>
</comment>
<dbReference type="InParanoid" id="A0A5N3ZZ92"/>
<dbReference type="PANTHER" id="PTHR19303">
    <property type="entry name" value="TRANSPOSON"/>
    <property type="match status" value="1"/>
</dbReference>